<dbReference type="EMBL" id="UYRU01056008">
    <property type="protein sequence ID" value="VDN13273.1"/>
    <property type="molecule type" value="Genomic_DNA"/>
</dbReference>
<reference evidence="1 2" key="1">
    <citation type="submission" date="2018-11" db="EMBL/GenBank/DDBJ databases">
        <authorList>
            <consortium name="Pathogen Informatics"/>
        </authorList>
    </citation>
    <scope>NUCLEOTIDE SEQUENCE [LARGE SCALE GENOMIC DNA]</scope>
</reference>
<protein>
    <submittedName>
        <fullName evidence="1">Uncharacterized protein</fullName>
    </submittedName>
</protein>
<keyword evidence="2" id="KW-1185">Reference proteome</keyword>
<evidence type="ECO:0000313" key="2">
    <source>
        <dbReference type="Proteomes" id="UP000281553"/>
    </source>
</evidence>
<dbReference type="AlphaFoldDB" id="A0A3P7LQM4"/>
<sequence>MNASDRDEVAQSIGPLAKAVFPRASGLCINGLAPSIASLRPSQSRATTSNLDIIRMIAYCNEACAGHPAIPDAVVTPELTPWQPDCGHPRVKTLSLYCPILLQNTLFLTIRLAHRLCTSPKAINGLEDRNT</sequence>
<accession>A0A3P7LQM4</accession>
<proteinExistence type="predicted"/>
<name>A0A3P7LQM4_DIBLA</name>
<dbReference type="Proteomes" id="UP000281553">
    <property type="component" value="Unassembled WGS sequence"/>
</dbReference>
<evidence type="ECO:0000313" key="1">
    <source>
        <dbReference type="EMBL" id="VDN13273.1"/>
    </source>
</evidence>
<gene>
    <name evidence="1" type="ORF">DILT_LOCUS9104</name>
</gene>
<organism evidence="1 2">
    <name type="scientific">Dibothriocephalus latus</name>
    <name type="common">Fish tapeworm</name>
    <name type="synonym">Diphyllobothrium latum</name>
    <dbReference type="NCBI Taxonomy" id="60516"/>
    <lineage>
        <taxon>Eukaryota</taxon>
        <taxon>Metazoa</taxon>
        <taxon>Spiralia</taxon>
        <taxon>Lophotrochozoa</taxon>
        <taxon>Platyhelminthes</taxon>
        <taxon>Cestoda</taxon>
        <taxon>Eucestoda</taxon>
        <taxon>Diphyllobothriidea</taxon>
        <taxon>Diphyllobothriidae</taxon>
        <taxon>Dibothriocephalus</taxon>
    </lineage>
</organism>